<dbReference type="InterPro" id="IPR053045">
    <property type="entry name" value="Zinc_cluster_trans_reg"/>
</dbReference>
<dbReference type="STRING" id="1391915.U7PKA5"/>
<dbReference type="GO" id="GO:0000981">
    <property type="term" value="F:DNA-binding transcription factor activity, RNA polymerase II-specific"/>
    <property type="evidence" value="ECO:0007669"/>
    <property type="project" value="InterPro"/>
</dbReference>
<keyword evidence="11" id="KW-1185">Reference proteome</keyword>
<dbReference type="PANTHER" id="PTHR31986:SF7">
    <property type="entry name" value="REGULATOR OF DRUG SENSITIVITY 2"/>
    <property type="match status" value="1"/>
</dbReference>
<feature type="domain" description="ERT1/acuK family PAS" evidence="9">
    <location>
        <begin position="407"/>
        <end position="480"/>
    </location>
</feature>
<keyword evidence="2" id="KW-0479">Metal-binding</keyword>
<dbReference type="OrthoDB" id="65716at2759"/>
<feature type="region of interest" description="Disordered" evidence="8">
    <location>
        <begin position="96"/>
        <end position="152"/>
    </location>
</feature>
<keyword evidence="6" id="KW-0539">Nucleus</keyword>
<evidence type="ECO:0000313" key="11">
    <source>
        <dbReference type="Proteomes" id="UP000018087"/>
    </source>
</evidence>
<name>U7PKA5_SPOS1</name>
<dbReference type="InterPro" id="IPR013940">
    <property type="entry name" value="Spo22/ZIP4/TEX11"/>
</dbReference>
<keyword evidence="4" id="KW-0238">DNA-binding</keyword>
<keyword evidence="7" id="KW-0469">Meiosis</keyword>
<evidence type="ECO:0000256" key="5">
    <source>
        <dbReference type="ARBA" id="ARBA00023163"/>
    </source>
</evidence>
<dbReference type="AlphaFoldDB" id="U7PKA5"/>
<dbReference type="GO" id="GO:0008270">
    <property type="term" value="F:zinc ion binding"/>
    <property type="evidence" value="ECO:0007669"/>
    <property type="project" value="InterPro"/>
</dbReference>
<dbReference type="CDD" id="cd00067">
    <property type="entry name" value="GAL4"/>
    <property type="match status" value="1"/>
</dbReference>
<dbReference type="Pfam" id="PF08631">
    <property type="entry name" value="SPO22"/>
    <property type="match status" value="1"/>
</dbReference>
<evidence type="ECO:0000256" key="6">
    <source>
        <dbReference type="ARBA" id="ARBA00023242"/>
    </source>
</evidence>
<feature type="compositionally biased region" description="Polar residues" evidence="8">
    <location>
        <begin position="127"/>
        <end position="142"/>
    </location>
</feature>
<feature type="compositionally biased region" description="Low complexity" evidence="8">
    <location>
        <begin position="35"/>
        <end position="58"/>
    </location>
</feature>
<protein>
    <recommendedName>
        <fullName evidence="9">ERT1/acuK family PAS domain-containing protein</fullName>
    </recommendedName>
</protein>
<evidence type="ECO:0000256" key="8">
    <source>
        <dbReference type="SAM" id="MobiDB-lite"/>
    </source>
</evidence>
<dbReference type="GO" id="GO:0005634">
    <property type="term" value="C:nucleus"/>
    <property type="evidence" value="ECO:0007669"/>
    <property type="project" value="UniProtKB-SubCell"/>
</dbReference>
<comment type="subcellular location">
    <subcellularLocation>
        <location evidence="1">Nucleus</location>
    </subcellularLocation>
</comment>
<dbReference type="GO" id="GO:0051321">
    <property type="term" value="P:meiotic cell cycle"/>
    <property type="evidence" value="ECO:0007669"/>
    <property type="project" value="UniProtKB-KW"/>
</dbReference>
<dbReference type="Pfam" id="PF24990">
    <property type="entry name" value="PAS_13"/>
    <property type="match status" value="1"/>
</dbReference>
<dbReference type="InterPro" id="IPR001138">
    <property type="entry name" value="Zn2Cys6_DnaBD"/>
</dbReference>
<dbReference type="EMBL" id="KI440857">
    <property type="protein sequence ID" value="ERS94945.1"/>
    <property type="molecule type" value="Genomic_DNA"/>
</dbReference>
<evidence type="ECO:0000259" key="9">
    <source>
        <dbReference type="Pfam" id="PF24990"/>
    </source>
</evidence>
<dbReference type="InterPro" id="IPR056751">
    <property type="entry name" value="PAS_13"/>
</dbReference>
<sequence>MDRDLLHKTATRIAPAGETKTESNGNGNGTGKGSGSKAASNNDHASEAAAADNNNGNGRTPKKRRKVNHACVYCRRSERPCTRCIKRNIGHLCHDEPRESESKKSKSTVGDTSVADESEDFTDPRASLSTATGNPSASTSANAAMRPPSFDTGREAAKNAFAAASVLGQANPMQLVRPSAVSGIQPNLMSSNDVSQFGGFSDAWLTAQNHFHDMHDHSGYMIVPEVSGELQFLNDFLQSSMVDDAAYVSDDQSNQMLRSAPPDVATNFLTSGTGSSATATATASGNAPSTRSAAVDKAREYYFQAADPSGNDTPEQRMSDLLKAKYDAGLLKPFNYVKGYARLHTYLDSHKIAPASKQKILRQLDRFRPKFREKMQALTDLELIYVEMWFEKTLMEYDRVFASMAVPACCWRRTGEIFRGNKEMAELIHVPVESLRDGKIALHEILTEESMVRYWEEFGTIAFDSAHDTLLTACSIKNPSDSSKDPIIKCCFSLKIRRDDHKMYVSYCPCSIQPMLSNILTLVYLSPSLIVDSRLPLRTLTTVAASSWLPYQRRSGTSRDHDRNGSRRKHVISDLERRLPSIKGDTVAAAALADSVRRQILQKDSNQFNGDESAHRSAVLLWNLVIRLERDAEKTAVPTEYKNLLLHSRVLSFVVIDKRTSSDAAGSVGKEEPSVASLVLYALNVAVRAAKACIDTELGHMVLERVTKYRQRLAKLLASCDDDNSKRLKPKADKLGISHLALQLTQLWRENRPVDADRLYTEEMSNLREDSFNTESLEFMAAALFRIGKSLLSKRDFASSVTWLDRARESLSKMDETTLSSGTKELRLSVTYSLAIACLGLQTPPGNMRARELTHGLRTVVTRDNDSRVQLIQLELHASSLSESFDATGYADILLQMIGAFKSSLDEFKLLHFHIQKLHSKSPGLGCKVLDEFMLSLRHRDDVMEWIEKLIITRVWLLAHQRETKEELDAVQSVLSKLRISIGADTASAAQTLIWKRIEQGYQERLFATAIQWCRLALCHIFEASGRANRTLIERKLLLCCIEIGDIDTAKSVFVSMPEASRDEPVTKYFLFKLAIKADDLEMATDCLRGITISAERMKLLHACVLCARHEKAPQFMVQAMKRLADTINHEPSNQVHAPALFRCTILMLRDMVDGANNDGCNLVRDGESTKTSQATQDLADIFNVVYAVESDRSAHTEVGKAQFTMDELEWFCRAAYNLGLKYSGTLDLRHTVAILEACVKITTLFPDDQEICATTDISSKRLICRFLIASALAALVRRPSTSESEEQSLKDCQAMREHIRAFHTQLKKQGIGGSARSSDLLRKSSVLVVFDFEGAIRLGDWDDLEDICETAASYLDLDTLRVLGDSLLRSQVHVPGEKFVSTMRLIIGKLHKAGSFNGDKLIKYYRCLFQAILYRGHDAAFQVIEEVKEMIRAGLNSEGATSWPEDELQFLAAISFNEGIDWFAVGREDLARQWVLSAASLADQCHDGGALKTLISARFGLLNIGDLEIKESIERDIHETADTNGTAPDDDSTF</sequence>
<evidence type="ECO:0000256" key="3">
    <source>
        <dbReference type="ARBA" id="ARBA00023015"/>
    </source>
</evidence>
<keyword evidence="3" id="KW-0805">Transcription regulation</keyword>
<dbReference type="eggNOG" id="ENOG502QQGC">
    <property type="taxonomic scope" value="Eukaryota"/>
</dbReference>
<dbReference type="Proteomes" id="UP000018087">
    <property type="component" value="Unassembled WGS sequence"/>
</dbReference>
<evidence type="ECO:0000256" key="7">
    <source>
        <dbReference type="ARBA" id="ARBA00023254"/>
    </source>
</evidence>
<proteinExistence type="predicted"/>
<evidence type="ECO:0000256" key="2">
    <source>
        <dbReference type="ARBA" id="ARBA00022723"/>
    </source>
</evidence>
<keyword evidence="5" id="KW-0804">Transcription</keyword>
<accession>U7PKA5</accession>
<evidence type="ECO:0000256" key="4">
    <source>
        <dbReference type="ARBA" id="ARBA00023125"/>
    </source>
</evidence>
<organism evidence="10 11">
    <name type="scientific">Sporothrix schenckii (strain ATCC 58251 / de Perez 2211183)</name>
    <name type="common">Rose-picker's disease fungus</name>
    <dbReference type="NCBI Taxonomy" id="1391915"/>
    <lineage>
        <taxon>Eukaryota</taxon>
        <taxon>Fungi</taxon>
        <taxon>Dikarya</taxon>
        <taxon>Ascomycota</taxon>
        <taxon>Pezizomycotina</taxon>
        <taxon>Sordariomycetes</taxon>
        <taxon>Sordariomycetidae</taxon>
        <taxon>Ophiostomatales</taxon>
        <taxon>Ophiostomataceae</taxon>
        <taxon>Sporothrix</taxon>
    </lineage>
</organism>
<feature type="region of interest" description="Disordered" evidence="8">
    <location>
        <begin position="1"/>
        <end position="67"/>
    </location>
</feature>
<evidence type="ECO:0000313" key="10">
    <source>
        <dbReference type="EMBL" id="ERS94945.1"/>
    </source>
</evidence>
<gene>
    <name evidence="10" type="ORF">HMPREF1624_08656</name>
</gene>
<dbReference type="GO" id="GO:0000977">
    <property type="term" value="F:RNA polymerase II transcription regulatory region sequence-specific DNA binding"/>
    <property type="evidence" value="ECO:0007669"/>
    <property type="project" value="TreeGrafter"/>
</dbReference>
<reference evidence="11" key="1">
    <citation type="journal article" date="2014" name="Genome Announc.">
        <title>Genome sequence of the pathogenic fungus Sporothrix schenckii (ATCC 58251).</title>
        <authorList>
            <person name="Cuomo C.A."/>
            <person name="Rodriguez-Del Valle N."/>
            <person name="Perez-Sanchez L."/>
            <person name="Abouelleil A."/>
            <person name="Goldberg J."/>
            <person name="Young S."/>
            <person name="Zeng Q."/>
            <person name="Birren B.W."/>
        </authorList>
    </citation>
    <scope>NUCLEOTIDE SEQUENCE [LARGE SCALE GENOMIC DNA]</scope>
    <source>
        <strain evidence="11">ATCC 58251 / de Perez 2211183</strain>
    </source>
</reference>
<dbReference type="PANTHER" id="PTHR31986">
    <property type="entry name" value="REGULATOR OF DRUG SENSITIVITY 2"/>
    <property type="match status" value="1"/>
</dbReference>
<dbReference type="HOGENOM" id="CLU_001453_2_0_1"/>
<evidence type="ECO:0000256" key="1">
    <source>
        <dbReference type="ARBA" id="ARBA00004123"/>
    </source>
</evidence>